<dbReference type="PANTHER" id="PTHR10885">
    <property type="entry name" value="ISOPENTENYL-DIPHOSPHATE DELTA-ISOMERASE"/>
    <property type="match status" value="1"/>
</dbReference>
<dbReference type="EMBL" id="LN774769">
    <property type="protein sequence ID" value="CEN29406.1"/>
    <property type="molecule type" value="Genomic_DNA"/>
</dbReference>
<dbReference type="Pfam" id="PF00293">
    <property type="entry name" value="NUDIX"/>
    <property type="match status" value="1"/>
</dbReference>
<dbReference type="GO" id="GO:0016787">
    <property type="term" value="F:hydrolase activity"/>
    <property type="evidence" value="ECO:0007669"/>
    <property type="project" value="UniProtKB-KW"/>
</dbReference>
<protein>
    <submittedName>
        <fullName evidence="3">Nudix hydrolase</fullName>
    </submittedName>
</protein>
<evidence type="ECO:0000313" key="4">
    <source>
        <dbReference type="Proteomes" id="UP000033166"/>
    </source>
</evidence>
<dbReference type="PANTHER" id="PTHR10885:SF0">
    <property type="entry name" value="ISOPENTENYL-DIPHOSPHATE DELTA-ISOMERASE"/>
    <property type="match status" value="1"/>
</dbReference>
<dbReference type="PROSITE" id="PS51462">
    <property type="entry name" value="NUDIX"/>
    <property type="match status" value="1"/>
</dbReference>
<name>A0A0D6E037_9LACT</name>
<accession>A0A0D6E037</accession>
<feature type="domain" description="Nudix hydrolase" evidence="2">
    <location>
        <begin position="28"/>
        <end position="157"/>
    </location>
</feature>
<dbReference type="HOGENOM" id="CLU_060552_1_1_9"/>
<evidence type="ECO:0000259" key="2">
    <source>
        <dbReference type="PROSITE" id="PS51462"/>
    </source>
</evidence>
<dbReference type="KEGG" id="lpk:LACPI_2206"/>
<proteinExistence type="predicted"/>
<dbReference type="InterPro" id="IPR020084">
    <property type="entry name" value="NUDIX_hydrolase_CS"/>
</dbReference>
<dbReference type="STRING" id="1364.LP2241_50534"/>
<dbReference type="AlphaFoldDB" id="A0A0D6E037"/>
<dbReference type="CDD" id="cd04693">
    <property type="entry name" value="NUDIX_Hydrolase"/>
    <property type="match status" value="1"/>
</dbReference>
<dbReference type="InterPro" id="IPR015797">
    <property type="entry name" value="NUDIX_hydrolase-like_dom_sf"/>
</dbReference>
<dbReference type="PROSITE" id="PS00893">
    <property type="entry name" value="NUDIX_BOX"/>
    <property type="match status" value="1"/>
</dbReference>
<dbReference type="Gene3D" id="3.90.79.10">
    <property type="entry name" value="Nucleoside Triphosphate Pyrophosphohydrolase"/>
    <property type="match status" value="1"/>
</dbReference>
<dbReference type="RefSeq" id="WP_047916384.1">
    <property type="nucleotide sequence ID" value="NZ_LN774769.1"/>
</dbReference>
<dbReference type="InterPro" id="IPR000086">
    <property type="entry name" value="NUDIX_hydrolase_dom"/>
</dbReference>
<sequence length="172" mass="19702">MELFDIYDQERRLTGRTAERGTKLSVGDFRLVVNLSILNSDNQLLIQQRQPFKEGWPNMWDISAGGSAIAGETSQEAIARETQEEIGLQHDFSEMRPFFTLNFDEGFDDYYMLYQNITLSELKLQTSEVQAVKWATREVVQALILSGEFIPYHKSVIDLLFDLNGVYGGHDL</sequence>
<organism evidence="3 4">
    <name type="scientific">Pseudolactococcus piscium MKFS47</name>
    <dbReference type="NCBI Taxonomy" id="297352"/>
    <lineage>
        <taxon>Bacteria</taxon>
        <taxon>Bacillati</taxon>
        <taxon>Bacillota</taxon>
        <taxon>Bacilli</taxon>
        <taxon>Lactobacillales</taxon>
        <taxon>Streptococcaceae</taxon>
        <taxon>Pseudolactococcus</taxon>
    </lineage>
</organism>
<reference evidence="4" key="1">
    <citation type="submission" date="2015-01" db="EMBL/GenBank/DDBJ databases">
        <authorList>
            <person name="Andreevskaya M."/>
        </authorList>
    </citation>
    <scope>NUCLEOTIDE SEQUENCE [LARGE SCALE GENOMIC DNA]</scope>
    <source>
        <strain evidence="4">MKFS47</strain>
    </source>
</reference>
<evidence type="ECO:0000256" key="1">
    <source>
        <dbReference type="ARBA" id="ARBA00022801"/>
    </source>
</evidence>
<gene>
    <name evidence="3" type="ORF">LACPI_2206</name>
</gene>
<dbReference type="SUPFAM" id="SSF55811">
    <property type="entry name" value="Nudix"/>
    <property type="match status" value="1"/>
</dbReference>
<keyword evidence="1 3" id="KW-0378">Hydrolase</keyword>
<dbReference type="Proteomes" id="UP000033166">
    <property type="component" value="Chromosome I"/>
</dbReference>
<evidence type="ECO:0000313" key="3">
    <source>
        <dbReference type="EMBL" id="CEN29406.1"/>
    </source>
</evidence>